<evidence type="ECO:0000256" key="1">
    <source>
        <dbReference type="SAM" id="MobiDB-lite"/>
    </source>
</evidence>
<comment type="caution">
    <text evidence="2">The sequence shown here is derived from an EMBL/GenBank/DDBJ whole genome shotgun (WGS) entry which is preliminary data.</text>
</comment>
<organism evidence="2 3">
    <name type="scientific">Oceanidesulfovibrio indonesiensis</name>
    <dbReference type="NCBI Taxonomy" id="54767"/>
    <lineage>
        <taxon>Bacteria</taxon>
        <taxon>Pseudomonadati</taxon>
        <taxon>Thermodesulfobacteriota</taxon>
        <taxon>Desulfovibrionia</taxon>
        <taxon>Desulfovibrionales</taxon>
        <taxon>Desulfovibrionaceae</taxon>
        <taxon>Oceanidesulfovibrio</taxon>
    </lineage>
</organism>
<feature type="region of interest" description="Disordered" evidence="1">
    <location>
        <begin position="59"/>
        <end position="81"/>
    </location>
</feature>
<dbReference type="Proteomes" id="UP000448292">
    <property type="component" value="Unassembled WGS sequence"/>
</dbReference>
<evidence type="ECO:0000313" key="2">
    <source>
        <dbReference type="EMBL" id="TVM16253.1"/>
    </source>
</evidence>
<proteinExistence type="predicted"/>
<protein>
    <submittedName>
        <fullName evidence="2">Uncharacterized protein</fullName>
    </submittedName>
</protein>
<reference evidence="2 3" key="1">
    <citation type="submission" date="2018-06" db="EMBL/GenBank/DDBJ databases">
        <title>Complete genome of Desulfovibrio indonesiensis P37SLT.</title>
        <authorList>
            <person name="Crispim J.S."/>
            <person name="Vidigal P.M.P."/>
            <person name="Silva L.C.F."/>
            <person name="Laguardia C.N."/>
            <person name="Araujo L.C."/>
            <person name="Dias R.S."/>
            <person name="Sousa M.P."/>
            <person name="Paula S.O."/>
            <person name="Silva C."/>
        </authorList>
    </citation>
    <scope>NUCLEOTIDE SEQUENCE [LARGE SCALE GENOMIC DNA]</scope>
    <source>
        <strain evidence="2 3">P37SLT</strain>
    </source>
</reference>
<dbReference type="OrthoDB" id="9935123at2"/>
<keyword evidence="3" id="KW-1185">Reference proteome</keyword>
<gene>
    <name evidence="2" type="ORF">DPQ33_13110</name>
</gene>
<name>A0A7M3MCQ6_9BACT</name>
<dbReference type="RefSeq" id="WP_144303681.1">
    <property type="nucleotide sequence ID" value="NZ_QMIE01000012.1"/>
</dbReference>
<dbReference type="EMBL" id="QMIE01000012">
    <property type="protein sequence ID" value="TVM16253.1"/>
    <property type="molecule type" value="Genomic_DNA"/>
</dbReference>
<dbReference type="AlphaFoldDB" id="A0A7M3MCQ6"/>
<sequence>MNSIIVELYELSDAMSFMEECLGGMATRGTRQTAGNAYIIGLFGRRIAEIAELLEQDADAKPEAHKGSRMASAQDSARSNT</sequence>
<evidence type="ECO:0000313" key="3">
    <source>
        <dbReference type="Proteomes" id="UP000448292"/>
    </source>
</evidence>
<accession>A0A7M3MCQ6</accession>
<feature type="compositionally biased region" description="Polar residues" evidence="1">
    <location>
        <begin position="71"/>
        <end position="81"/>
    </location>
</feature>